<accession>A0A2K1KUT0</accession>
<feature type="transmembrane region" description="Helical" evidence="6">
    <location>
        <begin position="321"/>
        <end position="345"/>
    </location>
</feature>
<dbReference type="PaxDb" id="3218-PP1S25_357V6.1"/>
<dbReference type="Gramene" id="Pp3c3_16950V3.8">
    <property type="protein sequence ID" value="Pp3c3_16950V3.8"/>
    <property type="gene ID" value="Pp3c3_16950"/>
</dbReference>
<keyword evidence="10" id="KW-1185">Reference proteome</keyword>
<reference evidence="9" key="3">
    <citation type="submission" date="2020-12" db="UniProtKB">
        <authorList>
            <consortium name="EnsemblPlants"/>
        </authorList>
    </citation>
    <scope>IDENTIFICATION</scope>
</reference>
<dbReference type="EnsemblPlants" id="Pp3c3_16950V3.7">
    <property type="protein sequence ID" value="Pp3c3_16950V3.7"/>
    <property type="gene ID" value="Pp3c3_16950"/>
</dbReference>
<dbReference type="RefSeq" id="XP_024370609.1">
    <property type="nucleotide sequence ID" value="XM_024514841.2"/>
</dbReference>
<dbReference type="InterPro" id="IPR044581">
    <property type="entry name" value="TPC1_plant"/>
</dbReference>
<dbReference type="RefSeq" id="XP_024370611.1">
    <property type="nucleotide sequence ID" value="XM_024514843.2"/>
</dbReference>
<organism evidence="8">
    <name type="scientific">Physcomitrium patens</name>
    <name type="common">Spreading-leaved earth moss</name>
    <name type="synonym">Physcomitrella patens</name>
    <dbReference type="NCBI Taxonomy" id="3218"/>
    <lineage>
        <taxon>Eukaryota</taxon>
        <taxon>Viridiplantae</taxon>
        <taxon>Streptophyta</taxon>
        <taxon>Embryophyta</taxon>
        <taxon>Bryophyta</taxon>
        <taxon>Bryophytina</taxon>
        <taxon>Bryopsida</taxon>
        <taxon>Funariidae</taxon>
        <taxon>Funariales</taxon>
        <taxon>Funariaceae</taxon>
        <taxon>Physcomitrium</taxon>
    </lineage>
</organism>
<protein>
    <recommendedName>
        <fullName evidence="7">Ion transport domain-containing protein</fullName>
    </recommendedName>
</protein>
<evidence type="ECO:0000256" key="1">
    <source>
        <dbReference type="ARBA" id="ARBA00004141"/>
    </source>
</evidence>
<proteinExistence type="predicted"/>
<feature type="region of interest" description="Disordered" evidence="5">
    <location>
        <begin position="718"/>
        <end position="737"/>
    </location>
</feature>
<dbReference type="RefSeq" id="XP_024370606.1">
    <property type="nucleotide sequence ID" value="XM_024514838.2"/>
</dbReference>
<dbReference type="EnsemblPlants" id="Pp3c3_16950V3.5">
    <property type="protein sequence ID" value="Pp3c3_16950V3.5"/>
    <property type="gene ID" value="Pp3c3_16950"/>
</dbReference>
<dbReference type="Proteomes" id="UP000006727">
    <property type="component" value="Chromosome 3"/>
</dbReference>
<dbReference type="GO" id="GO:0016020">
    <property type="term" value="C:membrane"/>
    <property type="evidence" value="ECO:0007669"/>
    <property type="project" value="UniProtKB-SubCell"/>
</dbReference>
<dbReference type="Gramene" id="Pp3c3_16950V3.7">
    <property type="protein sequence ID" value="Pp3c3_16950V3.7"/>
    <property type="gene ID" value="Pp3c3_16950"/>
</dbReference>
<reference evidence="8 10" key="2">
    <citation type="journal article" date="2018" name="Plant J.">
        <title>The Physcomitrella patens chromosome-scale assembly reveals moss genome structure and evolution.</title>
        <authorList>
            <person name="Lang D."/>
            <person name="Ullrich K.K."/>
            <person name="Murat F."/>
            <person name="Fuchs J."/>
            <person name="Jenkins J."/>
            <person name="Haas F.B."/>
            <person name="Piednoel M."/>
            <person name="Gundlach H."/>
            <person name="Van Bel M."/>
            <person name="Meyberg R."/>
            <person name="Vives C."/>
            <person name="Morata J."/>
            <person name="Symeonidi A."/>
            <person name="Hiss M."/>
            <person name="Muchero W."/>
            <person name="Kamisugi Y."/>
            <person name="Saleh O."/>
            <person name="Blanc G."/>
            <person name="Decker E.L."/>
            <person name="van Gessel N."/>
            <person name="Grimwood J."/>
            <person name="Hayes R.D."/>
            <person name="Graham S.W."/>
            <person name="Gunter L.E."/>
            <person name="McDaniel S.F."/>
            <person name="Hoernstein S.N.W."/>
            <person name="Larsson A."/>
            <person name="Li F.W."/>
            <person name="Perroud P.F."/>
            <person name="Phillips J."/>
            <person name="Ranjan P."/>
            <person name="Rokshar D.S."/>
            <person name="Rothfels C.J."/>
            <person name="Schneider L."/>
            <person name="Shu S."/>
            <person name="Stevenson D.W."/>
            <person name="Thummler F."/>
            <person name="Tillich M."/>
            <person name="Villarreal Aguilar J.C."/>
            <person name="Widiez T."/>
            <person name="Wong G.K."/>
            <person name="Wymore A."/>
            <person name="Zhang Y."/>
            <person name="Zimmer A.D."/>
            <person name="Quatrano R.S."/>
            <person name="Mayer K.F.X."/>
            <person name="Goodstein D."/>
            <person name="Casacuberta J.M."/>
            <person name="Vandepoele K."/>
            <person name="Reski R."/>
            <person name="Cuming A.C."/>
            <person name="Tuskan G.A."/>
            <person name="Maumus F."/>
            <person name="Salse J."/>
            <person name="Schmutz J."/>
            <person name="Rensing S.A."/>
        </authorList>
    </citation>
    <scope>NUCLEOTIDE SEQUENCE [LARGE SCALE GENOMIC DNA]</scope>
    <source>
        <strain evidence="9 10">cv. Gransden 2004</strain>
    </source>
</reference>
<dbReference type="Gene3D" id="1.10.287.70">
    <property type="match status" value="2"/>
</dbReference>
<evidence type="ECO:0000313" key="10">
    <source>
        <dbReference type="Proteomes" id="UP000006727"/>
    </source>
</evidence>
<feature type="transmembrane region" description="Helical" evidence="6">
    <location>
        <begin position="683"/>
        <end position="707"/>
    </location>
</feature>
<evidence type="ECO:0000256" key="6">
    <source>
        <dbReference type="SAM" id="Phobius"/>
    </source>
</evidence>
<feature type="domain" description="Ion transport" evidence="7">
    <location>
        <begin position="471"/>
        <end position="707"/>
    </location>
</feature>
<dbReference type="Gene3D" id="1.20.120.350">
    <property type="entry name" value="Voltage-gated potassium channels. Chain C"/>
    <property type="match status" value="1"/>
</dbReference>
<dbReference type="OrthoDB" id="416585at2759"/>
<dbReference type="PANTHER" id="PTHR46988:SF4">
    <property type="entry name" value="ION TRANSPORT DOMAIN-CONTAINING PROTEIN"/>
    <property type="match status" value="1"/>
</dbReference>
<dbReference type="KEGG" id="ppp:112279983"/>
<feature type="transmembrane region" description="Helical" evidence="6">
    <location>
        <begin position="203"/>
        <end position="221"/>
    </location>
</feature>
<dbReference type="InterPro" id="IPR005821">
    <property type="entry name" value="Ion_trans_dom"/>
</dbReference>
<dbReference type="EnsemblPlants" id="Pp3c3_16950V3.4">
    <property type="protein sequence ID" value="Pp3c3_16950V3.4"/>
    <property type="gene ID" value="Pp3c3_16950"/>
</dbReference>
<feature type="transmembrane region" description="Helical" evidence="6">
    <location>
        <begin position="121"/>
        <end position="142"/>
    </location>
</feature>
<evidence type="ECO:0000313" key="8">
    <source>
        <dbReference type="EMBL" id="PNR57544.1"/>
    </source>
</evidence>
<dbReference type="Gramene" id="Pp3c3_16950V3.5">
    <property type="protein sequence ID" value="Pp3c3_16950V3.5"/>
    <property type="gene ID" value="Pp3c3_16950"/>
</dbReference>
<dbReference type="GeneID" id="112279983"/>
<sequence length="772" mass="88473">MQRTSLTRKRYNWTDGLEVKQLAMDINQDEKMKDKVFEGYDLDLGVPLLSDSEIIDKPNDQEDITEGTVSDCHNASQPSVVPMAAALVEQAMQGRWMPVEVVQHRNFARAKQSFLLYHRLYPLRAVSIFVLLVLPCFEIPVWCQGQLPYPCGDPMKYQLSGLPYIERWQSLLVEGLCLAMLTCSVALQFYYMGSSFWNYSSATFKMVLLSALILSAAATAVGELEVFQLSMYLRVLVPIVFTRSLRVCFRMTIRIMHTFADIAMLLGLFVLLSAYLATLIFRDTISEYEDYRTALLNLFVLLTTANNPNVWAGAYTFDRRAFFFFFTYLVVGLFFLMNLVFTVIYSNYKAQMVNEVEKRTTARQQCLRAAFRILDVRQQNWIDGATMTALLHAMSSYSQIPDFRNNTHEVFLALDKRGDFRIWQDEFEGLCDVIAIEIERKSRKHRMPRSRVAELSRVITETRLISEPVHDLIFWILTLASVLVAFFGSQVVSSHIKNQLIVSEIVLVCVFMVDAFLKIFSEGWTSYWRKSLNQYDFLLTCSTTIIQTAAYFHLVEQHWVSILLLARGLRLFCFMRFVSRWNLMIQTIIHLIPATAPVVALQLIVCTLFSLAGVHLFGGKVYLGNRLLEDTDYATGQLYAFNYNDYGSAMVTSFNLCIVNNWYVFMDAYAVATGTPWSRVFFIFFWAVAVAFTLNVVVAFVVEAFVFRMEKAEAQKNSPSLSRSRSRSESPSHVRGKRRALGRMPHIYSCYDLYEDMAVKSNATGPATGKMT</sequence>
<dbReference type="RefSeq" id="XP_024370605.1">
    <property type="nucleotide sequence ID" value="XM_024514837.2"/>
</dbReference>
<feature type="transmembrane region" description="Helical" evidence="6">
    <location>
        <begin position="171"/>
        <end position="191"/>
    </location>
</feature>
<dbReference type="STRING" id="3218.A0A2K1KUT0"/>
<dbReference type="OMA" id="QILCIAD"/>
<dbReference type="EnsemblPlants" id="Pp3c3_16950V3.8">
    <property type="protein sequence ID" value="Pp3c3_16950V3.8"/>
    <property type="gene ID" value="Pp3c3_16950"/>
</dbReference>
<feature type="transmembrane region" description="Helical" evidence="6">
    <location>
        <begin position="472"/>
        <end position="492"/>
    </location>
</feature>
<dbReference type="SUPFAM" id="SSF81324">
    <property type="entry name" value="Voltage-gated potassium channels"/>
    <property type="match status" value="1"/>
</dbReference>
<feature type="domain" description="Ion transport" evidence="7">
    <location>
        <begin position="173"/>
        <end position="351"/>
    </location>
</feature>
<evidence type="ECO:0000313" key="9">
    <source>
        <dbReference type="EnsemblPlants" id="Pp3c3_16950V3.1"/>
    </source>
</evidence>
<dbReference type="Gramene" id="Pp3c3_16950V3.1">
    <property type="protein sequence ID" value="Pp3c3_16950V3.1"/>
    <property type="gene ID" value="Pp3c3_16950"/>
</dbReference>
<keyword evidence="4 6" id="KW-0472">Membrane</keyword>
<dbReference type="AlphaFoldDB" id="A0A2K1KUT0"/>
<dbReference type="PANTHER" id="PTHR46988">
    <property type="entry name" value="TWO PORE CALCIUM CHANNEL PROTEIN 1"/>
    <property type="match status" value="1"/>
</dbReference>
<dbReference type="FunFam" id="1.10.287.70:FF:000215">
    <property type="entry name" value="Predicted protein"/>
    <property type="match status" value="1"/>
</dbReference>
<dbReference type="Pfam" id="PF00520">
    <property type="entry name" value="Ion_trans"/>
    <property type="match status" value="2"/>
</dbReference>
<evidence type="ECO:0000256" key="4">
    <source>
        <dbReference type="ARBA" id="ARBA00023136"/>
    </source>
</evidence>
<evidence type="ECO:0000256" key="5">
    <source>
        <dbReference type="SAM" id="MobiDB-lite"/>
    </source>
</evidence>
<evidence type="ECO:0000256" key="2">
    <source>
        <dbReference type="ARBA" id="ARBA00022692"/>
    </source>
</evidence>
<reference evidence="8 10" key="1">
    <citation type="journal article" date="2008" name="Science">
        <title>The Physcomitrella genome reveals evolutionary insights into the conquest of land by plants.</title>
        <authorList>
            <person name="Rensing S."/>
            <person name="Lang D."/>
            <person name="Zimmer A."/>
            <person name="Terry A."/>
            <person name="Salamov A."/>
            <person name="Shapiro H."/>
            <person name="Nishiyama T."/>
            <person name="Perroud P.-F."/>
            <person name="Lindquist E."/>
            <person name="Kamisugi Y."/>
            <person name="Tanahashi T."/>
            <person name="Sakakibara K."/>
            <person name="Fujita T."/>
            <person name="Oishi K."/>
            <person name="Shin-I T."/>
            <person name="Kuroki Y."/>
            <person name="Toyoda A."/>
            <person name="Suzuki Y."/>
            <person name="Hashimoto A."/>
            <person name="Yamaguchi K."/>
            <person name="Sugano A."/>
            <person name="Kohara Y."/>
            <person name="Fujiyama A."/>
            <person name="Anterola A."/>
            <person name="Aoki S."/>
            <person name="Ashton N."/>
            <person name="Barbazuk W.B."/>
            <person name="Barker E."/>
            <person name="Bennetzen J."/>
            <person name="Bezanilla M."/>
            <person name="Blankenship R."/>
            <person name="Cho S.H."/>
            <person name="Dutcher S."/>
            <person name="Estelle M."/>
            <person name="Fawcett J.A."/>
            <person name="Gundlach H."/>
            <person name="Hanada K."/>
            <person name="Heyl A."/>
            <person name="Hicks K.A."/>
            <person name="Hugh J."/>
            <person name="Lohr M."/>
            <person name="Mayer K."/>
            <person name="Melkozernov A."/>
            <person name="Murata T."/>
            <person name="Nelson D."/>
            <person name="Pils B."/>
            <person name="Prigge M."/>
            <person name="Reiss B."/>
            <person name="Renner T."/>
            <person name="Rombauts S."/>
            <person name="Rushton P."/>
            <person name="Sanderfoot A."/>
            <person name="Schween G."/>
            <person name="Shiu S.-H."/>
            <person name="Stueber K."/>
            <person name="Theodoulou F.L."/>
            <person name="Tu H."/>
            <person name="Van de Peer Y."/>
            <person name="Verrier P.J."/>
            <person name="Waters E."/>
            <person name="Wood A."/>
            <person name="Yang L."/>
            <person name="Cove D."/>
            <person name="Cuming A."/>
            <person name="Hasebe M."/>
            <person name="Lucas S."/>
            <person name="Mishler D.B."/>
            <person name="Reski R."/>
            <person name="Grigoriev I."/>
            <person name="Quatrano R.S."/>
            <person name="Boore J.L."/>
        </authorList>
    </citation>
    <scope>NUCLEOTIDE SEQUENCE [LARGE SCALE GENOMIC DNA]</scope>
    <source>
        <strain evidence="9 10">cv. Gransden 2004</strain>
    </source>
</reference>
<dbReference type="Gramene" id="Pp3c3_16950V3.6">
    <property type="protein sequence ID" value="Pp3c3_16950V3.6"/>
    <property type="gene ID" value="Pp3c3_16950"/>
</dbReference>
<dbReference type="RefSeq" id="XP_024370608.1">
    <property type="nucleotide sequence ID" value="XM_024514840.2"/>
</dbReference>
<keyword evidence="2 6" id="KW-0812">Transmembrane</keyword>
<dbReference type="Gramene" id="Pp3c3_16950V3.4">
    <property type="protein sequence ID" value="Pp3c3_16950V3.4"/>
    <property type="gene ID" value="Pp3c3_16950"/>
</dbReference>
<comment type="subcellular location">
    <subcellularLocation>
        <location evidence="1">Membrane</location>
        <topology evidence="1">Multi-pass membrane protein</topology>
    </subcellularLocation>
</comment>
<dbReference type="InterPro" id="IPR027359">
    <property type="entry name" value="Volt_channel_dom_sf"/>
</dbReference>
<dbReference type="GO" id="GO:0005245">
    <property type="term" value="F:voltage-gated calcium channel activity"/>
    <property type="evidence" value="ECO:0007669"/>
    <property type="project" value="InterPro"/>
</dbReference>
<evidence type="ECO:0000259" key="7">
    <source>
        <dbReference type="Pfam" id="PF00520"/>
    </source>
</evidence>
<name>A0A2K1KUT0_PHYPA</name>
<evidence type="ECO:0000256" key="3">
    <source>
        <dbReference type="ARBA" id="ARBA00022989"/>
    </source>
</evidence>
<feature type="transmembrane region" description="Helical" evidence="6">
    <location>
        <begin position="591"/>
        <end position="617"/>
    </location>
</feature>
<gene>
    <name evidence="9" type="primary">LOC112279983</name>
    <name evidence="8" type="ORF">PHYPA_004538</name>
</gene>
<dbReference type="EnsemblPlants" id="Pp3c3_16950V3.1">
    <property type="protein sequence ID" value="Pp3c3_16950V3.1"/>
    <property type="gene ID" value="Pp3c3_16950"/>
</dbReference>
<dbReference type="RefSeq" id="XP_024370610.1">
    <property type="nucleotide sequence ID" value="XM_024514842.2"/>
</dbReference>
<dbReference type="EnsemblPlants" id="Pp3c3_16950V3.6">
    <property type="protein sequence ID" value="Pp3c3_16950V3.6"/>
    <property type="gene ID" value="Pp3c3_16950"/>
</dbReference>
<feature type="transmembrane region" description="Helical" evidence="6">
    <location>
        <begin position="498"/>
        <end position="517"/>
    </location>
</feature>
<feature type="transmembrane region" description="Helical" evidence="6">
    <location>
        <begin position="258"/>
        <end position="281"/>
    </location>
</feature>
<keyword evidence="3 6" id="KW-1133">Transmembrane helix</keyword>
<dbReference type="EMBL" id="ABEU02000003">
    <property type="protein sequence ID" value="PNR57544.1"/>
    <property type="molecule type" value="Genomic_DNA"/>
</dbReference>